<dbReference type="GO" id="GO:0051539">
    <property type="term" value="F:4 iron, 4 sulfur cluster binding"/>
    <property type="evidence" value="ECO:0007669"/>
    <property type="project" value="UniProtKB-KW"/>
</dbReference>
<organism evidence="11 12">
    <name type="scientific">Ruficoccus amylovorans</name>
    <dbReference type="NCBI Taxonomy" id="1804625"/>
    <lineage>
        <taxon>Bacteria</taxon>
        <taxon>Pseudomonadati</taxon>
        <taxon>Verrucomicrobiota</taxon>
        <taxon>Opitutia</taxon>
        <taxon>Puniceicoccales</taxon>
        <taxon>Cerasicoccaceae</taxon>
        <taxon>Ruficoccus</taxon>
    </lineage>
</organism>
<keyword evidence="3 9" id="KW-0819">tRNA processing</keyword>
<dbReference type="InterPro" id="IPR017896">
    <property type="entry name" value="4Fe4S_Fe-S-bd"/>
</dbReference>
<keyword evidence="8 9" id="KW-0411">Iron-sulfur</keyword>
<comment type="caution">
    <text evidence="9">Lacks conserved residue(s) required for the propagation of feature annotation.</text>
</comment>
<evidence type="ECO:0000259" key="10">
    <source>
        <dbReference type="PROSITE" id="PS51379"/>
    </source>
</evidence>
<evidence type="ECO:0000313" key="11">
    <source>
        <dbReference type="EMBL" id="MBC2596298.1"/>
    </source>
</evidence>
<keyword evidence="9" id="KW-0170">Cobalt</keyword>
<dbReference type="AlphaFoldDB" id="A0A842HK24"/>
<evidence type="ECO:0000256" key="7">
    <source>
        <dbReference type="ARBA" id="ARBA00023004"/>
    </source>
</evidence>
<sequence>MSPDMAVDIKSALQEQARELGLDALGVAPIEPPLRREYYLKWIADGRHGDMGWMERNNERRLHPANILPEARSIICAGVNYWQPEPPRRGRIAKYALGGDYHKAVLKKLKRLCDYLRENHGGAQRPYVDTGPVLEKPISVQAGLGWQGKSTILLNPTHGTWLFLGVIFTTLELEPDAPPPERCGTCTRCIDACPTGAIHAPFQLDARRCISYLTIEHKGAIPHEFRAAIGDRLYGCDECLDVCPWNKWAQLTREAKFAPRAYPDLREMLGWDEDTFNETLAGTPMRRTGLSRWKRNICVVLGNTGTAADRPALERAAADPDPLVAEHAQWAVCRLNSRTGAPRPHTPQGPAGPVF</sequence>
<evidence type="ECO:0000256" key="9">
    <source>
        <dbReference type="HAMAP-Rule" id="MF_00916"/>
    </source>
</evidence>
<evidence type="ECO:0000256" key="6">
    <source>
        <dbReference type="ARBA" id="ARBA00023002"/>
    </source>
</evidence>
<feature type="binding site" evidence="9">
    <location>
        <begin position="236"/>
        <end position="237"/>
    </location>
    <ligand>
        <name>cob(II)alamin</name>
        <dbReference type="ChEBI" id="CHEBI:16304"/>
    </ligand>
</feature>
<accession>A0A842HK24</accession>
<keyword evidence="12" id="KW-1185">Reference proteome</keyword>
<feature type="binding site" evidence="9">
    <location>
        <position position="183"/>
    </location>
    <ligand>
        <name>[4Fe-4S] cluster</name>
        <dbReference type="ChEBI" id="CHEBI:49883"/>
        <label>1</label>
    </ligand>
</feature>
<dbReference type="GO" id="GO:0031419">
    <property type="term" value="F:cobalamin binding"/>
    <property type="evidence" value="ECO:0007669"/>
    <property type="project" value="UniProtKB-KW"/>
</dbReference>
<feature type="binding site" evidence="9">
    <location>
        <position position="211"/>
    </location>
    <ligand>
        <name>cob(II)alamin</name>
        <dbReference type="ChEBI" id="CHEBI:16304"/>
    </ligand>
</feature>
<dbReference type="GO" id="GO:0005737">
    <property type="term" value="C:cytoplasm"/>
    <property type="evidence" value="ECO:0007669"/>
    <property type="project" value="UniProtKB-SubCell"/>
</dbReference>
<reference evidence="11 12" key="1">
    <citation type="submission" date="2020-07" db="EMBL/GenBank/DDBJ databases">
        <authorList>
            <person name="Feng X."/>
        </authorList>
    </citation>
    <scope>NUCLEOTIDE SEQUENCE [LARGE SCALE GENOMIC DNA]</scope>
    <source>
        <strain evidence="11 12">JCM31066</strain>
    </source>
</reference>
<feature type="binding site" evidence="9">
    <location>
        <position position="236"/>
    </location>
    <ligand>
        <name>[4Fe-4S] cluster</name>
        <dbReference type="ChEBI" id="CHEBI:49883"/>
        <label>2</label>
    </ligand>
</feature>
<comment type="pathway">
    <text evidence="9">tRNA modification; tRNA-queuosine biosynthesis.</text>
</comment>
<comment type="similarity">
    <text evidence="9">Belongs to the QueG family.</text>
</comment>
<dbReference type="InterPro" id="IPR017900">
    <property type="entry name" value="4Fe4S_Fe_S_CS"/>
</dbReference>
<dbReference type="PANTHER" id="PTHR30002:SF4">
    <property type="entry name" value="EPOXYQUEUOSINE REDUCTASE"/>
    <property type="match status" value="1"/>
</dbReference>
<feature type="active site" description="Proton donor" evidence="9">
    <location>
        <position position="129"/>
    </location>
</feature>
<dbReference type="Gene3D" id="3.30.70.20">
    <property type="match status" value="1"/>
</dbReference>
<comment type="caution">
    <text evidence="11">The sequence shown here is derived from an EMBL/GenBank/DDBJ whole genome shotgun (WGS) entry which is preliminary data.</text>
</comment>
<dbReference type="HAMAP" id="MF_00916">
    <property type="entry name" value="QueG"/>
    <property type="match status" value="1"/>
</dbReference>
<feature type="binding site" evidence="9">
    <location>
        <position position="193"/>
    </location>
    <ligand>
        <name>[4Fe-4S] cluster</name>
        <dbReference type="ChEBI" id="CHEBI:49883"/>
        <label>2</label>
    </ligand>
</feature>
<comment type="subcellular location">
    <subcellularLocation>
        <location evidence="9">Cytoplasm</location>
    </subcellularLocation>
</comment>
<comment type="subunit">
    <text evidence="9">Monomer.</text>
</comment>
<dbReference type="UniPathway" id="UPA00392"/>
<keyword evidence="6 9" id="KW-0560">Oxidoreductase</keyword>
<comment type="cofactor">
    <cofactor evidence="9">
        <name>cob(II)alamin</name>
        <dbReference type="ChEBI" id="CHEBI:16304"/>
    </cofactor>
</comment>
<proteinExistence type="inferred from homology"/>
<dbReference type="NCBIfam" id="TIGR00276">
    <property type="entry name" value="tRNA epoxyqueuosine(34) reductase QueG"/>
    <property type="match status" value="1"/>
</dbReference>
<feature type="binding site" evidence="9">
    <location>
        <position position="218"/>
    </location>
    <ligand>
        <name>tRNA</name>
        <dbReference type="ChEBI" id="CHEBI:17843"/>
    </ligand>
</feature>
<dbReference type="GO" id="GO:0052693">
    <property type="term" value="F:epoxyqueuosine reductase activity"/>
    <property type="evidence" value="ECO:0007669"/>
    <property type="project" value="UniProtKB-UniRule"/>
</dbReference>
<feature type="binding site" evidence="9">
    <location>
        <position position="129"/>
    </location>
    <ligand>
        <name>cob(II)alamin</name>
        <dbReference type="ChEBI" id="CHEBI:16304"/>
    </ligand>
</feature>
<feature type="binding site" evidence="9">
    <location>
        <position position="189"/>
    </location>
    <ligand>
        <name>[4Fe-4S] cluster</name>
        <dbReference type="ChEBI" id="CHEBI:49883"/>
        <label>1</label>
    </ligand>
</feature>
<feature type="binding site" evidence="9">
    <location>
        <position position="61"/>
    </location>
    <ligand>
        <name>cob(II)alamin</name>
        <dbReference type="ChEBI" id="CHEBI:16304"/>
    </ligand>
</feature>
<dbReference type="PANTHER" id="PTHR30002">
    <property type="entry name" value="EPOXYQUEUOSINE REDUCTASE"/>
    <property type="match status" value="1"/>
</dbReference>
<feature type="binding site" evidence="9">
    <location>
        <position position="164"/>
    </location>
    <ligand>
        <name>cob(II)alamin</name>
        <dbReference type="ChEBI" id="CHEBI:16304"/>
    </ligand>
</feature>
<dbReference type="GO" id="GO:0046872">
    <property type="term" value="F:metal ion binding"/>
    <property type="evidence" value="ECO:0007669"/>
    <property type="project" value="UniProtKB-KW"/>
</dbReference>
<comment type="catalytic activity">
    <reaction evidence="9">
        <text>epoxyqueuosine(34) in tRNA + AH2 = queuosine(34) in tRNA + A + H2O</text>
        <dbReference type="Rhea" id="RHEA:32159"/>
        <dbReference type="Rhea" id="RHEA-COMP:18571"/>
        <dbReference type="Rhea" id="RHEA-COMP:18582"/>
        <dbReference type="ChEBI" id="CHEBI:13193"/>
        <dbReference type="ChEBI" id="CHEBI:15377"/>
        <dbReference type="ChEBI" id="CHEBI:17499"/>
        <dbReference type="ChEBI" id="CHEBI:194431"/>
        <dbReference type="ChEBI" id="CHEBI:194443"/>
        <dbReference type="EC" id="1.17.99.6"/>
    </reaction>
</comment>
<dbReference type="EC" id="1.17.99.6" evidence="9"/>
<evidence type="ECO:0000256" key="8">
    <source>
        <dbReference type="ARBA" id="ARBA00023014"/>
    </source>
</evidence>
<comment type="cofactor">
    <cofactor evidence="9">
        <name>[4Fe-4S] cluster</name>
        <dbReference type="ChEBI" id="CHEBI:49883"/>
    </cofactor>
    <text evidence="9">Binds 2 [4Fe-4S] clusters per monomer.</text>
</comment>
<evidence type="ECO:0000256" key="5">
    <source>
        <dbReference type="ARBA" id="ARBA00022785"/>
    </source>
</evidence>
<evidence type="ECO:0000256" key="4">
    <source>
        <dbReference type="ARBA" id="ARBA00022723"/>
    </source>
</evidence>
<evidence type="ECO:0000313" key="12">
    <source>
        <dbReference type="Proteomes" id="UP000546464"/>
    </source>
</evidence>
<keyword evidence="9" id="KW-0846">Cobalamin</keyword>
<feature type="binding site" evidence="9">
    <location>
        <position position="243"/>
    </location>
    <ligand>
        <name>[4Fe-4S] cluster</name>
        <dbReference type="ChEBI" id="CHEBI:49883"/>
        <label>1</label>
    </ligand>
</feature>
<dbReference type="GO" id="GO:0008616">
    <property type="term" value="P:tRNA queuosine(34) biosynthetic process"/>
    <property type="evidence" value="ECO:0007669"/>
    <property type="project" value="UniProtKB-UniRule"/>
</dbReference>
<dbReference type="PROSITE" id="PS51379">
    <property type="entry name" value="4FE4S_FER_2"/>
    <property type="match status" value="1"/>
</dbReference>
<keyword evidence="5 9" id="KW-0671">Queuosine biosynthesis</keyword>
<dbReference type="SUPFAM" id="SSF46548">
    <property type="entry name" value="alpha-helical ferredoxin"/>
    <property type="match status" value="1"/>
</dbReference>
<keyword evidence="7 9" id="KW-0408">Iron</keyword>
<evidence type="ECO:0000256" key="1">
    <source>
        <dbReference type="ARBA" id="ARBA00022485"/>
    </source>
</evidence>
<gene>
    <name evidence="9 11" type="primary">queG</name>
    <name evidence="11" type="ORF">H5P28_18685</name>
</gene>
<evidence type="ECO:0000256" key="3">
    <source>
        <dbReference type="ARBA" id="ARBA00022694"/>
    </source>
</evidence>
<feature type="binding site" evidence="9">
    <location>
        <position position="239"/>
    </location>
    <ligand>
        <name>[4Fe-4S] cluster</name>
        <dbReference type="ChEBI" id="CHEBI:49883"/>
        <label>2</label>
    </ligand>
</feature>
<feature type="binding site" evidence="9">
    <location>
        <position position="153"/>
    </location>
    <ligand>
        <name>cob(II)alamin</name>
        <dbReference type="ChEBI" id="CHEBI:16304"/>
    </ligand>
</feature>
<name>A0A842HK24_9BACT</name>
<keyword evidence="2 9" id="KW-0963">Cytoplasm</keyword>
<feature type="binding site" evidence="9">
    <location>
        <position position="186"/>
    </location>
    <ligand>
        <name>[4Fe-4S] cluster</name>
        <dbReference type="ChEBI" id="CHEBI:49883"/>
        <label>1</label>
    </ligand>
</feature>
<dbReference type="Pfam" id="PF13484">
    <property type="entry name" value="Fer4_16"/>
    <property type="match status" value="1"/>
</dbReference>
<dbReference type="EMBL" id="JACHVB010000064">
    <property type="protein sequence ID" value="MBC2596298.1"/>
    <property type="molecule type" value="Genomic_DNA"/>
</dbReference>
<dbReference type="PROSITE" id="PS00198">
    <property type="entry name" value="4FE4S_FER_1"/>
    <property type="match status" value="1"/>
</dbReference>
<comment type="function">
    <text evidence="9">Catalyzes the conversion of epoxyqueuosine (oQ) to queuosine (Q), which is a hypermodified base found in the wobble positions of tRNA(Asp), tRNA(Asn), tRNA(His) and tRNA(Tyr).</text>
</comment>
<dbReference type="Pfam" id="PF08331">
    <property type="entry name" value="QueG_DUF1730"/>
    <property type="match status" value="1"/>
</dbReference>
<dbReference type="InterPro" id="IPR004453">
    <property type="entry name" value="QueG"/>
</dbReference>
<dbReference type="InterPro" id="IPR013542">
    <property type="entry name" value="QueG_DUF1730"/>
</dbReference>
<protein>
    <recommendedName>
        <fullName evidence="9">Epoxyqueuosine reductase</fullName>
        <ecNumber evidence="9">1.17.99.6</ecNumber>
    </recommendedName>
    <alternativeName>
        <fullName evidence="9">Queuosine biosynthesis protein QueG</fullName>
    </alternativeName>
</protein>
<feature type="domain" description="4Fe-4S ferredoxin-type" evidence="10">
    <location>
        <begin position="173"/>
        <end position="203"/>
    </location>
</feature>
<keyword evidence="4 9" id="KW-0479">Metal-binding</keyword>
<feature type="binding site" evidence="9">
    <location>
        <position position="209"/>
    </location>
    <ligand>
        <name>[4Fe-4S] cluster</name>
        <dbReference type="ChEBI" id="CHEBI:49883"/>
        <label>2</label>
    </ligand>
</feature>
<keyword evidence="1 9" id="KW-0004">4Fe-4S</keyword>
<evidence type="ECO:0000256" key="2">
    <source>
        <dbReference type="ARBA" id="ARBA00022490"/>
    </source>
</evidence>
<dbReference type="Proteomes" id="UP000546464">
    <property type="component" value="Unassembled WGS sequence"/>
</dbReference>